<dbReference type="EMBL" id="CAICTM010000491">
    <property type="protein sequence ID" value="CAB9511596.1"/>
    <property type="molecule type" value="Genomic_DNA"/>
</dbReference>
<dbReference type="AlphaFoldDB" id="A0A9N8DZ79"/>
<gene>
    <name evidence="1" type="ORF">SEMRO_492_G153920.1</name>
</gene>
<name>A0A9N8DZ79_9STRA</name>
<accession>A0A9N8DZ79</accession>
<evidence type="ECO:0000313" key="2">
    <source>
        <dbReference type="Proteomes" id="UP001153069"/>
    </source>
</evidence>
<keyword evidence="2" id="KW-1185">Reference proteome</keyword>
<organism evidence="1 2">
    <name type="scientific">Seminavis robusta</name>
    <dbReference type="NCBI Taxonomy" id="568900"/>
    <lineage>
        <taxon>Eukaryota</taxon>
        <taxon>Sar</taxon>
        <taxon>Stramenopiles</taxon>
        <taxon>Ochrophyta</taxon>
        <taxon>Bacillariophyta</taxon>
        <taxon>Bacillariophyceae</taxon>
        <taxon>Bacillariophycidae</taxon>
        <taxon>Naviculales</taxon>
        <taxon>Naviculaceae</taxon>
        <taxon>Seminavis</taxon>
    </lineage>
</organism>
<evidence type="ECO:0000313" key="1">
    <source>
        <dbReference type="EMBL" id="CAB9511596.1"/>
    </source>
</evidence>
<comment type="caution">
    <text evidence="1">The sequence shown here is derived from an EMBL/GenBank/DDBJ whole genome shotgun (WGS) entry which is preliminary data.</text>
</comment>
<reference evidence="1" key="1">
    <citation type="submission" date="2020-06" db="EMBL/GenBank/DDBJ databases">
        <authorList>
            <consortium name="Plant Systems Biology data submission"/>
        </authorList>
    </citation>
    <scope>NUCLEOTIDE SEQUENCE</scope>
    <source>
        <strain evidence="1">D6</strain>
    </source>
</reference>
<sequence>MGSTRAQQADDSTSIAVTPTLTQCFGAMVQMNFGYNQRDRFPEFFREDSTMSYARAGTYQGLDEITEYVDFIQAGYSAFVEESDGTKDVEFRGIGPNGTCEFRILHNSWFTIGNENSRGGSYNATLITVLEMDPVENYITKVFYQYPDAFAQAIFDISLNDDRTRRYVCKTMRDSCPATWALNQEVFAEVNVVMSKTGNDTDSDLLACMEALKGLPTLTDGVYADGNSQACRALHAQFAGTNNHHCAHVSLVPQPDPNGVIKCQESKHIEVSDYFTEEDLQKYDAYVQASTNRVDYPSGFRLVSLEDGDDSSDGLQASSAFVAPSLSYWSWFWNHCPCLIALLAGLA</sequence>
<dbReference type="OrthoDB" id="49020at2759"/>
<protein>
    <submittedName>
        <fullName evidence="1">Uncharacterized protein</fullName>
    </submittedName>
</protein>
<proteinExistence type="predicted"/>
<dbReference type="Proteomes" id="UP001153069">
    <property type="component" value="Unassembled WGS sequence"/>
</dbReference>